<dbReference type="EC" id="5.4.99.23" evidence="3"/>
<evidence type="ECO:0000256" key="1">
    <source>
        <dbReference type="ARBA" id="ARBA00010876"/>
    </source>
</evidence>
<dbReference type="SUPFAM" id="SSF55120">
    <property type="entry name" value="Pseudouridine synthase"/>
    <property type="match status" value="1"/>
</dbReference>
<dbReference type="Gene3D" id="3.30.2350.10">
    <property type="entry name" value="Pseudouridine synthase"/>
    <property type="match status" value="1"/>
</dbReference>
<dbReference type="GO" id="GO:0000455">
    <property type="term" value="P:enzyme-directed rRNA pseudouridine synthesis"/>
    <property type="evidence" value="ECO:0007669"/>
    <property type="project" value="TreeGrafter"/>
</dbReference>
<protein>
    <submittedName>
        <fullName evidence="3">Pseudouridine synthase, RluD family (RluD)</fullName>
        <ecNumber evidence="3">5.4.99.23</ecNumber>
    </submittedName>
</protein>
<dbReference type="PANTHER" id="PTHR21600:SF87">
    <property type="entry name" value="RNA PSEUDOURIDYLATE SYNTHASE DOMAIN-CONTAINING PROTEIN 1"/>
    <property type="match status" value="1"/>
</dbReference>
<keyword evidence="3" id="KW-0413">Isomerase</keyword>
<dbReference type="PANTHER" id="PTHR21600">
    <property type="entry name" value="MITOCHONDRIAL RNA PSEUDOURIDINE SYNTHASE"/>
    <property type="match status" value="1"/>
</dbReference>
<gene>
    <name evidence="3" type="primary">rluD</name>
</gene>
<dbReference type="InterPro" id="IPR006145">
    <property type="entry name" value="PsdUridine_synth_RsuA/RluA"/>
</dbReference>
<feature type="domain" description="Pseudouridine synthase RsuA/RluA-like" evidence="2">
    <location>
        <begin position="96"/>
        <end position="249"/>
    </location>
</feature>
<dbReference type="CDD" id="cd02869">
    <property type="entry name" value="PseudoU_synth_RluA_like"/>
    <property type="match status" value="1"/>
</dbReference>
<dbReference type="EMBL" id="KF900379">
    <property type="protein sequence ID" value="AIE92898.1"/>
    <property type="molecule type" value="Genomic_DNA"/>
</dbReference>
<accession>A0A075FNS7</accession>
<evidence type="ECO:0000313" key="3">
    <source>
        <dbReference type="EMBL" id="AIE92898.1"/>
    </source>
</evidence>
<dbReference type="PROSITE" id="PS01129">
    <property type="entry name" value="PSI_RLU"/>
    <property type="match status" value="1"/>
</dbReference>
<evidence type="ECO:0000259" key="2">
    <source>
        <dbReference type="Pfam" id="PF00849"/>
    </source>
</evidence>
<dbReference type="Pfam" id="PF00849">
    <property type="entry name" value="PseudoU_synth_2"/>
    <property type="match status" value="1"/>
</dbReference>
<dbReference type="AlphaFoldDB" id="A0A075FNS7"/>
<dbReference type="InterPro" id="IPR006224">
    <property type="entry name" value="PsdUridine_synth_RluA-like_CS"/>
</dbReference>
<sequence length="323" mass="37690">MSIRMTSEHTELTFHYMRVEGREETLLEFLLRRFRYLDDQEWRENINNRRIWIDGNLGSAHYKLRNNQKIVYFRPDFLEPDVDLDFEIIFEDDALIGVCKSGNLPTSPSGKYYKNTLVSLIKSQFGLKKLYTLHRLDRETSGVIIFAKRQEVAQSMAAHFRKNRIHKIYSAILNRHLPQISKTTVPEIFISLPIGQDLNSNIRIKQSVNSLGKPSQTYFREIGKMGDYSLVEVRPFSGRTHQIRVHAAHMGCSVVGDKLYGLPNDGFIRWLNEGADYLLSQNFPLHRQLLHAVEIRFPHPVTRKETVIRSDNEKILKEFKQSS</sequence>
<proteinExistence type="inferred from homology"/>
<reference evidence="3" key="1">
    <citation type="journal article" date="2014" name="Genome Biol. Evol.">
        <title>Pangenome evidence for extensive interdomain horizontal transfer affecting lineage core and shell genes in uncultured planktonic thaumarchaeota and euryarchaeota.</title>
        <authorList>
            <person name="Deschamps P."/>
            <person name="Zivanovic Y."/>
            <person name="Moreira D."/>
            <person name="Rodriguez-Valera F."/>
            <person name="Lopez-Garcia P."/>
        </authorList>
    </citation>
    <scope>NUCLEOTIDE SEQUENCE</scope>
</reference>
<dbReference type="GO" id="GO:0160140">
    <property type="term" value="F:23S rRNA pseudouridine(1911/1915/1917) synthase activity"/>
    <property type="evidence" value="ECO:0007669"/>
    <property type="project" value="UniProtKB-EC"/>
</dbReference>
<dbReference type="InterPro" id="IPR050188">
    <property type="entry name" value="RluA_PseudoU_synthase"/>
</dbReference>
<dbReference type="InterPro" id="IPR020103">
    <property type="entry name" value="PsdUridine_synth_cat_dom_sf"/>
</dbReference>
<dbReference type="GO" id="GO:0003723">
    <property type="term" value="F:RNA binding"/>
    <property type="evidence" value="ECO:0007669"/>
    <property type="project" value="InterPro"/>
</dbReference>
<comment type="similarity">
    <text evidence="1">Belongs to the pseudouridine synthase RluA family.</text>
</comment>
<name>A0A075FNS7_9EURY</name>
<organism evidence="3">
    <name type="scientific">uncultured marine group II/III euryarchaeote AD1000_29_E08</name>
    <dbReference type="NCBI Taxonomy" id="1457749"/>
    <lineage>
        <taxon>Archaea</taxon>
        <taxon>Methanobacteriati</taxon>
        <taxon>Methanobacteriota</taxon>
        <taxon>environmental samples</taxon>
    </lineage>
</organism>